<keyword evidence="2" id="KW-0812">Transmembrane</keyword>
<dbReference type="AlphaFoldDB" id="A0A365H8Z8"/>
<accession>A0A365H8Z8</accession>
<feature type="region of interest" description="Disordered" evidence="1">
    <location>
        <begin position="519"/>
        <end position="545"/>
    </location>
</feature>
<reference evidence="3 4" key="1">
    <citation type="submission" date="2018-06" db="EMBL/GenBank/DDBJ databases">
        <title>Actinomadura craniellae sp. nov. isolated from marine sponge Craniella sp.</title>
        <authorList>
            <person name="Li L."/>
            <person name="Xu Q.H."/>
            <person name="Lin H.W."/>
            <person name="Lu Y.H."/>
        </authorList>
    </citation>
    <scope>NUCLEOTIDE SEQUENCE [LARGE SCALE GENOMIC DNA]</scope>
    <source>
        <strain evidence="3 4">LHW63021</strain>
    </source>
</reference>
<name>A0A365H8Z8_9ACTN</name>
<organism evidence="3 4">
    <name type="scientific">Actinomadura craniellae</name>
    <dbReference type="NCBI Taxonomy" id="2231787"/>
    <lineage>
        <taxon>Bacteria</taxon>
        <taxon>Bacillati</taxon>
        <taxon>Actinomycetota</taxon>
        <taxon>Actinomycetes</taxon>
        <taxon>Streptosporangiales</taxon>
        <taxon>Thermomonosporaceae</taxon>
        <taxon>Actinomadura</taxon>
    </lineage>
</organism>
<evidence type="ECO:0000313" key="3">
    <source>
        <dbReference type="EMBL" id="RAY15575.1"/>
    </source>
</evidence>
<sequence length="580" mass="63218">MGDRWGRHLLVLGILWGWMPALGWLLWSLSRWLMPGLKFNQDLASLVQRWFFPHGDLSALTALGWLWVVTGLVISAIYLTAAWDDGDGDGGTLALAALCVLLALAVACFLLPPAFWDNDKDTGRHYGATTVFHLPDLTRVPGSMTDLLQGSRPGDGKNCDRLGAHDVHACVKRDASFSGLRWEARTSSLAAARTAMANAASPVQQVDVLDDSVTYLWGETKDSGRWSGLLDGSGDHRPMYGVAEWDGTTNTARICRFDTSYRINRAFSGTQLNSMRNLLAERYPALHYESTDIWGYCQNDRPVIVIPVQRQIGYESRTVMTAGGVLVIRGSASGRPAIEHRGRVRPGELPGPVYPISLVRAQRDAVQWAAGRGHRDRSGFGFERTDFRTQAENRGEYLLRGADRRLYYVTPMTPRASRSQSLIAYGIAPADQVDDRRLNRYHVHVLADGDPAVASLNTLNAQAVAHISGPSSPHPNFLNSGGSLQEFLPLGGEMWRVYGVQNGQTVFYIDLSATGRTEPRTVRGQAAAPPPAPGAGPAATGCGRPVAELSPKELADCLGRFADELQRRATAPPATPSPRG</sequence>
<protein>
    <submittedName>
        <fullName evidence="3">Uncharacterized protein</fullName>
    </submittedName>
</protein>
<evidence type="ECO:0000313" key="4">
    <source>
        <dbReference type="Proteomes" id="UP000251891"/>
    </source>
</evidence>
<feature type="transmembrane region" description="Helical" evidence="2">
    <location>
        <begin position="59"/>
        <end position="81"/>
    </location>
</feature>
<dbReference type="RefSeq" id="WP_111864037.1">
    <property type="nucleotide sequence ID" value="NZ_QLYX01000003.1"/>
</dbReference>
<dbReference type="Proteomes" id="UP000251891">
    <property type="component" value="Unassembled WGS sequence"/>
</dbReference>
<keyword evidence="2" id="KW-0472">Membrane</keyword>
<evidence type="ECO:0000256" key="1">
    <source>
        <dbReference type="SAM" id="MobiDB-lite"/>
    </source>
</evidence>
<feature type="transmembrane region" description="Helical" evidence="2">
    <location>
        <begin position="9"/>
        <end position="27"/>
    </location>
</feature>
<keyword evidence="2" id="KW-1133">Transmembrane helix</keyword>
<dbReference type="OrthoDB" id="3276272at2"/>
<proteinExistence type="predicted"/>
<feature type="transmembrane region" description="Helical" evidence="2">
    <location>
        <begin position="93"/>
        <end position="116"/>
    </location>
</feature>
<gene>
    <name evidence="3" type="ORF">DPM19_07210</name>
</gene>
<keyword evidence="4" id="KW-1185">Reference proteome</keyword>
<dbReference type="EMBL" id="QLYX01000003">
    <property type="protein sequence ID" value="RAY15575.1"/>
    <property type="molecule type" value="Genomic_DNA"/>
</dbReference>
<evidence type="ECO:0000256" key="2">
    <source>
        <dbReference type="SAM" id="Phobius"/>
    </source>
</evidence>
<comment type="caution">
    <text evidence="3">The sequence shown here is derived from an EMBL/GenBank/DDBJ whole genome shotgun (WGS) entry which is preliminary data.</text>
</comment>